<name>A0ABV7K574_9HYPH</name>
<proteinExistence type="predicted"/>
<evidence type="ECO:0000256" key="1">
    <source>
        <dbReference type="SAM" id="MobiDB-lite"/>
    </source>
</evidence>
<evidence type="ECO:0000313" key="2">
    <source>
        <dbReference type="EMBL" id="MFC3204682.1"/>
    </source>
</evidence>
<dbReference type="EMBL" id="JBHRTK010000001">
    <property type="protein sequence ID" value="MFC3204682.1"/>
    <property type="molecule type" value="Genomic_DNA"/>
</dbReference>
<evidence type="ECO:0008006" key="4">
    <source>
        <dbReference type="Google" id="ProtNLM"/>
    </source>
</evidence>
<feature type="region of interest" description="Disordered" evidence="1">
    <location>
        <begin position="58"/>
        <end position="91"/>
    </location>
</feature>
<sequence>MTNDKNERDFRDSATVFTDDEVERFARENGVAADEVRILIEQYGNERVFLVQAAKDLRERSSEREAADQVTREARQQQARFHLDKPTDGNG</sequence>
<gene>
    <name evidence="2" type="ORF">ACFOHJ_00430</name>
</gene>
<evidence type="ECO:0000313" key="3">
    <source>
        <dbReference type="Proteomes" id="UP001595583"/>
    </source>
</evidence>
<comment type="caution">
    <text evidence="2">The sequence shown here is derived from an EMBL/GenBank/DDBJ whole genome shotgun (WGS) entry which is preliminary data.</text>
</comment>
<organism evidence="2 3">
    <name type="scientific">Aquamicrobium soli</name>
    <dbReference type="NCBI Taxonomy" id="1811518"/>
    <lineage>
        <taxon>Bacteria</taxon>
        <taxon>Pseudomonadati</taxon>
        <taxon>Pseudomonadota</taxon>
        <taxon>Alphaproteobacteria</taxon>
        <taxon>Hyphomicrobiales</taxon>
        <taxon>Phyllobacteriaceae</taxon>
        <taxon>Aquamicrobium</taxon>
    </lineage>
</organism>
<keyword evidence="3" id="KW-1185">Reference proteome</keyword>
<reference evidence="3" key="1">
    <citation type="journal article" date="2019" name="Int. J. Syst. Evol. Microbiol.">
        <title>The Global Catalogue of Microorganisms (GCM) 10K type strain sequencing project: providing services to taxonomists for standard genome sequencing and annotation.</title>
        <authorList>
            <consortium name="The Broad Institute Genomics Platform"/>
            <consortium name="The Broad Institute Genome Sequencing Center for Infectious Disease"/>
            <person name="Wu L."/>
            <person name="Ma J."/>
        </authorList>
    </citation>
    <scope>NUCLEOTIDE SEQUENCE [LARGE SCALE GENOMIC DNA]</scope>
    <source>
        <strain evidence="3">KCTC 52165</strain>
    </source>
</reference>
<protein>
    <recommendedName>
        <fullName evidence="4">DUF3606 domain-containing protein</fullName>
    </recommendedName>
</protein>
<dbReference type="Proteomes" id="UP001595583">
    <property type="component" value="Unassembled WGS sequence"/>
</dbReference>
<dbReference type="RefSeq" id="WP_378217395.1">
    <property type="nucleotide sequence ID" value="NZ_JBHRTK010000001.1"/>
</dbReference>
<accession>A0ABV7K574</accession>